<name>A0ACB9MB24_9MYRT</name>
<evidence type="ECO:0000313" key="2">
    <source>
        <dbReference type="Proteomes" id="UP001057402"/>
    </source>
</evidence>
<organism evidence="1 2">
    <name type="scientific">Melastoma candidum</name>
    <dbReference type="NCBI Taxonomy" id="119954"/>
    <lineage>
        <taxon>Eukaryota</taxon>
        <taxon>Viridiplantae</taxon>
        <taxon>Streptophyta</taxon>
        <taxon>Embryophyta</taxon>
        <taxon>Tracheophyta</taxon>
        <taxon>Spermatophyta</taxon>
        <taxon>Magnoliopsida</taxon>
        <taxon>eudicotyledons</taxon>
        <taxon>Gunneridae</taxon>
        <taxon>Pentapetalae</taxon>
        <taxon>rosids</taxon>
        <taxon>malvids</taxon>
        <taxon>Myrtales</taxon>
        <taxon>Melastomataceae</taxon>
        <taxon>Melastomatoideae</taxon>
        <taxon>Melastomateae</taxon>
        <taxon>Melastoma</taxon>
    </lineage>
</organism>
<comment type="caution">
    <text evidence="1">The sequence shown here is derived from an EMBL/GenBank/DDBJ whole genome shotgun (WGS) entry which is preliminary data.</text>
</comment>
<gene>
    <name evidence="1" type="ORF">MLD38_033426</name>
</gene>
<evidence type="ECO:0000313" key="1">
    <source>
        <dbReference type="EMBL" id="KAI4319880.1"/>
    </source>
</evidence>
<dbReference type="Proteomes" id="UP001057402">
    <property type="component" value="Chromosome 10"/>
</dbReference>
<keyword evidence="2" id="KW-1185">Reference proteome</keyword>
<accession>A0ACB9MB24</accession>
<proteinExistence type="predicted"/>
<sequence length="85" mass="8778">MALLRRNTVLLFVLLAILLLCSSATEAATPGPALANADVNVNLPFQDDLDTKEQDDVSAAPSPGASAPSADEALIIDPEVIVLGH</sequence>
<reference evidence="2" key="1">
    <citation type="journal article" date="2023" name="Front. Plant Sci.">
        <title>Chromosomal-level genome assembly of Melastoma candidum provides insights into trichome evolution.</title>
        <authorList>
            <person name="Zhong Y."/>
            <person name="Wu W."/>
            <person name="Sun C."/>
            <person name="Zou P."/>
            <person name="Liu Y."/>
            <person name="Dai S."/>
            <person name="Zhou R."/>
        </authorList>
    </citation>
    <scope>NUCLEOTIDE SEQUENCE [LARGE SCALE GENOMIC DNA]</scope>
</reference>
<dbReference type="EMBL" id="CM042889">
    <property type="protein sequence ID" value="KAI4319880.1"/>
    <property type="molecule type" value="Genomic_DNA"/>
</dbReference>
<protein>
    <submittedName>
        <fullName evidence="1">Uncharacterized protein</fullName>
    </submittedName>
</protein>